<dbReference type="HOGENOM" id="CLU_066538_1_0_7"/>
<dbReference type="eggNOG" id="COG0755">
    <property type="taxonomic scope" value="Bacteria"/>
</dbReference>
<evidence type="ECO:0000313" key="11">
    <source>
        <dbReference type="EMBL" id="ACY15863.1"/>
    </source>
</evidence>
<gene>
    <name evidence="11" type="ordered locus">Hoch_3361</name>
</gene>
<comment type="similarity">
    <text evidence="3">Belongs to the CcmC/CycZ/HelC family.</text>
</comment>
<evidence type="ECO:0000313" key="12">
    <source>
        <dbReference type="Proteomes" id="UP000001880"/>
    </source>
</evidence>
<dbReference type="GO" id="GO:0015232">
    <property type="term" value="F:heme transmembrane transporter activity"/>
    <property type="evidence" value="ECO:0007669"/>
    <property type="project" value="InterPro"/>
</dbReference>
<dbReference type="InterPro" id="IPR002541">
    <property type="entry name" value="Cyt_c_assembly"/>
</dbReference>
<feature type="transmembrane region" description="Helical" evidence="9">
    <location>
        <begin position="111"/>
        <end position="129"/>
    </location>
</feature>
<evidence type="ECO:0000256" key="7">
    <source>
        <dbReference type="ARBA" id="ARBA00022989"/>
    </source>
</evidence>
<dbReference type="STRING" id="502025.Hoch_3361"/>
<evidence type="ECO:0000256" key="8">
    <source>
        <dbReference type="ARBA" id="ARBA00023136"/>
    </source>
</evidence>
<dbReference type="Proteomes" id="UP000001880">
    <property type="component" value="Chromosome"/>
</dbReference>
<keyword evidence="8 9" id="KW-0472">Membrane</keyword>
<accession>D0LV22</accession>
<feature type="domain" description="Cytochrome c assembly protein" evidence="10">
    <location>
        <begin position="6"/>
        <end position="166"/>
    </location>
</feature>
<organism evidence="11 12">
    <name type="scientific">Haliangium ochraceum (strain DSM 14365 / JCM 11303 / SMP-2)</name>
    <dbReference type="NCBI Taxonomy" id="502025"/>
    <lineage>
        <taxon>Bacteria</taxon>
        <taxon>Pseudomonadati</taxon>
        <taxon>Myxococcota</taxon>
        <taxon>Polyangia</taxon>
        <taxon>Haliangiales</taxon>
        <taxon>Kofleriaceae</taxon>
        <taxon>Haliangium</taxon>
    </lineage>
</organism>
<evidence type="ECO:0000256" key="1">
    <source>
        <dbReference type="ARBA" id="ARBA00002442"/>
    </source>
</evidence>
<evidence type="ECO:0000256" key="3">
    <source>
        <dbReference type="ARBA" id="ARBA00005840"/>
    </source>
</evidence>
<dbReference type="InterPro" id="IPR003557">
    <property type="entry name" value="Cyt_c_biogenesis_CcmC"/>
</dbReference>
<protein>
    <recommendedName>
        <fullName evidence="4">Heme exporter protein C</fullName>
    </recommendedName>
</protein>
<dbReference type="EMBL" id="CP001804">
    <property type="protein sequence ID" value="ACY15863.1"/>
    <property type="molecule type" value="Genomic_DNA"/>
</dbReference>
<feature type="transmembrane region" description="Helical" evidence="9">
    <location>
        <begin position="141"/>
        <end position="162"/>
    </location>
</feature>
<evidence type="ECO:0000256" key="4">
    <source>
        <dbReference type="ARBA" id="ARBA00016463"/>
    </source>
</evidence>
<dbReference type="PRINTS" id="PR01386">
    <property type="entry name" value="CCMCBIOGNSIS"/>
</dbReference>
<comment type="subcellular location">
    <subcellularLocation>
        <location evidence="2">Membrane</location>
        <topology evidence="2">Multi-pass membrane protein</topology>
    </subcellularLocation>
</comment>
<dbReference type="OrthoDB" id="9778550at2"/>
<evidence type="ECO:0000259" key="10">
    <source>
        <dbReference type="Pfam" id="PF01578"/>
    </source>
</evidence>
<dbReference type="KEGG" id="hoh:Hoch_3361"/>
<feature type="transmembrane region" description="Helical" evidence="9">
    <location>
        <begin position="79"/>
        <end position="99"/>
    </location>
</feature>
<evidence type="ECO:0000256" key="9">
    <source>
        <dbReference type="SAM" id="Phobius"/>
    </source>
</evidence>
<dbReference type="GO" id="GO:0005886">
    <property type="term" value="C:plasma membrane"/>
    <property type="evidence" value="ECO:0007669"/>
    <property type="project" value="TreeGrafter"/>
</dbReference>
<keyword evidence="12" id="KW-1185">Reference proteome</keyword>
<feature type="transmembrane region" description="Helical" evidence="9">
    <location>
        <begin position="40"/>
        <end position="67"/>
    </location>
</feature>
<dbReference type="AlphaFoldDB" id="D0LV22"/>
<evidence type="ECO:0000256" key="6">
    <source>
        <dbReference type="ARBA" id="ARBA00022748"/>
    </source>
</evidence>
<comment type="function">
    <text evidence="1">Required for the export of heme to the periplasm for the biogenesis of c-type cytochromes.</text>
</comment>
<name>D0LV22_HALO1</name>
<reference evidence="11 12" key="1">
    <citation type="journal article" date="2010" name="Stand. Genomic Sci.">
        <title>Complete genome sequence of Haliangium ochraceum type strain (SMP-2).</title>
        <authorList>
            <consortium name="US DOE Joint Genome Institute (JGI-PGF)"/>
            <person name="Ivanova N."/>
            <person name="Daum C."/>
            <person name="Lang E."/>
            <person name="Abt B."/>
            <person name="Kopitz M."/>
            <person name="Saunders E."/>
            <person name="Lapidus A."/>
            <person name="Lucas S."/>
            <person name="Glavina Del Rio T."/>
            <person name="Nolan M."/>
            <person name="Tice H."/>
            <person name="Copeland A."/>
            <person name="Cheng J.F."/>
            <person name="Chen F."/>
            <person name="Bruce D."/>
            <person name="Goodwin L."/>
            <person name="Pitluck S."/>
            <person name="Mavromatis K."/>
            <person name="Pati A."/>
            <person name="Mikhailova N."/>
            <person name="Chen A."/>
            <person name="Palaniappan K."/>
            <person name="Land M."/>
            <person name="Hauser L."/>
            <person name="Chang Y.J."/>
            <person name="Jeffries C.D."/>
            <person name="Detter J.C."/>
            <person name="Brettin T."/>
            <person name="Rohde M."/>
            <person name="Goker M."/>
            <person name="Bristow J."/>
            <person name="Markowitz V."/>
            <person name="Eisen J.A."/>
            <person name="Hugenholtz P."/>
            <person name="Kyrpides N.C."/>
            <person name="Klenk H.P."/>
        </authorList>
    </citation>
    <scope>NUCLEOTIDE SEQUENCE [LARGE SCALE GENOMIC DNA]</scope>
    <source>
        <strain evidence="12">DSM 14365 / CIP 107738 / JCM 11303 / AJ 13395 / SMP-2</strain>
    </source>
</reference>
<keyword evidence="7 9" id="KW-1133">Transmembrane helix</keyword>
<keyword evidence="6" id="KW-0201">Cytochrome c-type biogenesis</keyword>
<dbReference type="GO" id="GO:0017004">
    <property type="term" value="P:cytochrome complex assembly"/>
    <property type="evidence" value="ECO:0007669"/>
    <property type="project" value="UniProtKB-KW"/>
</dbReference>
<dbReference type="PANTHER" id="PTHR30071">
    <property type="entry name" value="HEME EXPORTER PROTEIN C"/>
    <property type="match status" value="1"/>
</dbReference>
<dbReference type="GO" id="GO:0020037">
    <property type="term" value="F:heme binding"/>
    <property type="evidence" value="ECO:0007669"/>
    <property type="project" value="InterPro"/>
</dbReference>
<evidence type="ECO:0000256" key="2">
    <source>
        <dbReference type="ARBA" id="ARBA00004141"/>
    </source>
</evidence>
<keyword evidence="5 9" id="KW-0812">Transmembrane</keyword>
<evidence type="ECO:0000256" key="5">
    <source>
        <dbReference type="ARBA" id="ARBA00022692"/>
    </source>
</evidence>
<dbReference type="InterPro" id="IPR045062">
    <property type="entry name" value="Cyt_c_biogenesis_CcsA/CcmC"/>
</dbReference>
<feature type="transmembrane region" description="Helical" evidence="9">
    <location>
        <begin position="182"/>
        <end position="202"/>
    </location>
</feature>
<dbReference type="Pfam" id="PF01578">
    <property type="entry name" value="Cytochrom_C_asm"/>
    <property type="match status" value="1"/>
</dbReference>
<dbReference type="PANTHER" id="PTHR30071:SF1">
    <property type="entry name" value="CYTOCHROME B_B6 PROTEIN-RELATED"/>
    <property type="match status" value="1"/>
</dbReference>
<dbReference type="RefSeq" id="WP_012828463.1">
    <property type="nucleotide sequence ID" value="NC_013440.1"/>
</dbReference>
<sequence>MKRTIIFVLAALCALGFFYTIDGIFYGTPLDRQLYFNQKIFYYHVPCSFALFAAVITCGVSSIFFLAKRQGRYDDIAEAAGELAVLFGTAMMASGMIWGRAAWNVWWSWDPRLTTALLLWMTMISYLLVRKYAGPSGQSIAAGVAIFGMANVPLVYYSVKIWRTLHPETSVVPSLDPAMRGVFWASVFLFLAFFTVLVVARVGQTRAARQLREARERGLDAGLLE</sequence>
<proteinExistence type="inferred from homology"/>